<evidence type="ECO:0000313" key="1">
    <source>
        <dbReference type="EMBL" id="KAF2891495.1"/>
    </source>
</evidence>
<keyword evidence="2" id="KW-1185">Reference proteome</keyword>
<reference evidence="1" key="1">
    <citation type="submission" date="2019-08" db="EMBL/GenBank/DDBJ databases">
        <title>The genome of the North American firefly Photinus pyralis.</title>
        <authorList>
            <consortium name="Photinus pyralis genome working group"/>
            <person name="Fallon T.R."/>
            <person name="Sander Lower S.E."/>
            <person name="Weng J.-K."/>
        </authorList>
    </citation>
    <scope>NUCLEOTIDE SEQUENCE</scope>
    <source>
        <strain evidence="1">TRF0915ILg1</strain>
        <tissue evidence="1">Whole body</tissue>
    </source>
</reference>
<feature type="non-terminal residue" evidence="1">
    <location>
        <position position="58"/>
    </location>
</feature>
<organism evidence="1 2">
    <name type="scientific">Ignelater luminosus</name>
    <name type="common">Cucubano</name>
    <name type="synonym">Pyrophorus luminosus</name>
    <dbReference type="NCBI Taxonomy" id="2038154"/>
    <lineage>
        <taxon>Eukaryota</taxon>
        <taxon>Metazoa</taxon>
        <taxon>Ecdysozoa</taxon>
        <taxon>Arthropoda</taxon>
        <taxon>Hexapoda</taxon>
        <taxon>Insecta</taxon>
        <taxon>Pterygota</taxon>
        <taxon>Neoptera</taxon>
        <taxon>Endopterygota</taxon>
        <taxon>Coleoptera</taxon>
        <taxon>Polyphaga</taxon>
        <taxon>Elateriformia</taxon>
        <taxon>Elateroidea</taxon>
        <taxon>Elateridae</taxon>
        <taxon>Agrypninae</taxon>
        <taxon>Pyrophorini</taxon>
        <taxon>Ignelater</taxon>
    </lineage>
</organism>
<name>A0A8K0G4L5_IGNLU</name>
<dbReference type="Proteomes" id="UP000801492">
    <property type="component" value="Unassembled WGS sequence"/>
</dbReference>
<evidence type="ECO:0000313" key="2">
    <source>
        <dbReference type="Proteomes" id="UP000801492"/>
    </source>
</evidence>
<proteinExistence type="predicted"/>
<dbReference type="AlphaFoldDB" id="A0A8K0G4L5"/>
<protein>
    <submittedName>
        <fullName evidence="1">Uncharacterized protein</fullName>
    </submittedName>
</protein>
<gene>
    <name evidence="1" type="ORF">ILUMI_14678</name>
</gene>
<accession>A0A8K0G4L5</accession>
<dbReference type="OrthoDB" id="424490at2759"/>
<sequence>MVENPIAIGGLGDNLESRIVEIDESRFLHRKYNRGQWRAGHWVFGGVERGVGRCCLVE</sequence>
<dbReference type="EMBL" id="VTPC01030166">
    <property type="protein sequence ID" value="KAF2891495.1"/>
    <property type="molecule type" value="Genomic_DNA"/>
</dbReference>
<comment type="caution">
    <text evidence="1">The sequence shown here is derived from an EMBL/GenBank/DDBJ whole genome shotgun (WGS) entry which is preliminary data.</text>
</comment>